<accession>A0A194X8Y8</accession>
<sequence length="518" mass="60670">MGRWGSLPAEIRSMILEMVAEDYRFKSEQYALAGYASVCREWQPVFEPRNFQRLVLDQERISDLEQVMSTKQRRDYLEHLFLRVRLNDYDCTVCKSKEDYGTIRNNNDIFSTAIWNLLVILSKWTGFAGSRRQQGLTLELGAFSPSDSKHAFRDFHLEHNYPYQEKKDLETHWEGYKLRADKLGLDSLNDPYHWWANGRRDDVSLESKQRIMGTLTINPNLPQFSAFFQAFPKVEIITGLLIRRQFYRKIAANSLGKLLRETFTNLRWFRHEAWHDVDPQQQSSFEKDYKRLISWHLPNTLRELYIFEDFNKLLHPERSTKRANPSLGRALSKSSRYLENLSAAFLVDAKDFFPNLWPANEQNSNVIPWENLRKLALTSRLLHPKIGRGKINKLLIAAARAAAFMPKLEVMEIWNGGEGHACLFRYNNNAGEPKIIWACNWGSHVQLDQNVIHCWANLPRHGQHPHGNLTTVVHRLRRGRKQVKTYAATILHLKLRSSVLDLISDYQVFWEEYNHSKG</sequence>
<reference evidence="2 3" key="1">
    <citation type="submission" date="2015-10" db="EMBL/GenBank/DDBJ databases">
        <title>Full genome of DAOMC 229536 Phialocephala scopiformis, a fungal endophyte of spruce producing the potent anti-insectan compound rugulosin.</title>
        <authorList>
            <consortium name="DOE Joint Genome Institute"/>
            <person name="Walker A.K."/>
            <person name="Frasz S.L."/>
            <person name="Seifert K.A."/>
            <person name="Miller J.D."/>
            <person name="Mondo S.J."/>
            <person name="Labutti K."/>
            <person name="Lipzen A."/>
            <person name="Dockter R."/>
            <person name="Kennedy M."/>
            <person name="Grigoriev I.V."/>
            <person name="Spatafora J.W."/>
        </authorList>
    </citation>
    <scope>NUCLEOTIDE SEQUENCE [LARGE SCALE GENOMIC DNA]</scope>
    <source>
        <strain evidence="2 3">CBS 120377</strain>
    </source>
</reference>
<dbReference type="AlphaFoldDB" id="A0A194X8Y8"/>
<dbReference type="GeneID" id="28824827"/>
<dbReference type="OrthoDB" id="3728558at2759"/>
<name>A0A194X8Y8_MOLSC</name>
<protein>
    <recommendedName>
        <fullName evidence="1">DUF6546 domain-containing protein</fullName>
    </recommendedName>
</protein>
<dbReference type="Proteomes" id="UP000070700">
    <property type="component" value="Unassembled WGS sequence"/>
</dbReference>
<organism evidence="2 3">
    <name type="scientific">Mollisia scopiformis</name>
    <name type="common">Conifer needle endophyte fungus</name>
    <name type="synonym">Phialocephala scopiformis</name>
    <dbReference type="NCBI Taxonomy" id="149040"/>
    <lineage>
        <taxon>Eukaryota</taxon>
        <taxon>Fungi</taxon>
        <taxon>Dikarya</taxon>
        <taxon>Ascomycota</taxon>
        <taxon>Pezizomycotina</taxon>
        <taxon>Leotiomycetes</taxon>
        <taxon>Helotiales</taxon>
        <taxon>Mollisiaceae</taxon>
        <taxon>Mollisia</taxon>
    </lineage>
</organism>
<keyword evidence="3" id="KW-1185">Reference proteome</keyword>
<evidence type="ECO:0000313" key="3">
    <source>
        <dbReference type="Proteomes" id="UP000070700"/>
    </source>
</evidence>
<dbReference type="Pfam" id="PF20183">
    <property type="entry name" value="DUF6546"/>
    <property type="match status" value="1"/>
</dbReference>
<gene>
    <name evidence="2" type="ORF">LY89DRAFT_685504</name>
</gene>
<dbReference type="RefSeq" id="XP_018070934.1">
    <property type="nucleotide sequence ID" value="XM_018215101.1"/>
</dbReference>
<dbReference type="InterPro" id="IPR046676">
    <property type="entry name" value="DUF6546"/>
</dbReference>
<feature type="domain" description="DUF6546" evidence="1">
    <location>
        <begin position="297"/>
        <end position="501"/>
    </location>
</feature>
<dbReference type="InParanoid" id="A0A194X8Y8"/>
<proteinExistence type="predicted"/>
<evidence type="ECO:0000259" key="1">
    <source>
        <dbReference type="Pfam" id="PF20183"/>
    </source>
</evidence>
<dbReference type="KEGG" id="psco:LY89DRAFT_685504"/>
<dbReference type="EMBL" id="KQ947416">
    <property type="protein sequence ID" value="KUJ16579.1"/>
    <property type="molecule type" value="Genomic_DNA"/>
</dbReference>
<evidence type="ECO:0000313" key="2">
    <source>
        <dbReference type="EMBL" id="KUJ16579.1"/>
    </source>
</evidence>